<dbReference type="InterPro" id="IPR036010">
    <property type="entry name" value="2Fe-2S_ferredoxin-like_sf"/>
</dbReference>
<name>A0ABV1BHD0_9FIRM</name>
<accession>A0ABV1BHD0</accession>
<dbReference type="SUPFAM" id="SSF54292">
    <property type="entry name" value="2Fe-2S ferredoxin-like"/>
    <property type="match status" value="1"/>
</dbReference>
<proteinExistence type="predicted"/>
<evidence type="ECO:0000313" key="3">
    <source>
        <dbReference type="Proteomes" id="UP001473063"/>
    </source>
</evidence>
<dbReference type="Pfam" id="PF17650">
    <property type="entry name" value="RACo_linker"/>
    <property type="match status" value="1"/>
</dbReference>
<dbReference type="Pfam" id="PF17651">
    <property type="entry name" value="Raco_middle"/>
    <property type="match status" value="1"/>
</dbReference>
<dbReference type="PROSITE" id="PS51085">
    <property type="entry name" value="2FE2S_FER_2"/>
    <property type="match status" value="1"/>
</dbReference>
<dbReference type="CDD" id="cd00207">
    <property type="entry name" value="fer2"/>
    <property type="match status" value="1"/>
</dbReference>
<protein>
    <submittedName>
        <fullName evidence="2">ASKHA domain-containing protein</fullName>
    </submittedName>
</protein>
<dbReference type="InterPro" id="IPR001041">
    <property type="entry name" value="2Fe-2S_ferredoxin-type"/>
</dbReference>
<dbReference type="InterPro" id="IPR041414">
    <property type="entry name" value="Raco-like_middle"/>
</dbReference>
<dbReference type="EMBL" id="JBBMEJ010000019">
    <property type="protein sequence ID" value="MEQ2372018.1"/>
    <property type="molecule type" value="Genomic_DNA"/>
</dbReference>
<dbReference type="Gene3D" id="3.30.420.480">
    <property type="entry name" value="Domain of unknown function (DUF4445)"/>
    <property type="match status" value="1"/>
</dbReference>
<dbReference type="InterPro" id="IPR052911">
    <property type="entry name" value="Corrinoid_activation_enz"/>
</dbReference>
<feature type="domain" description="2Fe-2S ferredoxin-type" evidence="1">
    <location>
        <begin position="10"/>
        <end position="81"/>
    </location>
</feature>
<sequence length="594" mass="63958">MRRSNDLNTYRVFFTKEKKEVTVQEGTTVLEAERMAGLSPDAPCGGAGKCGKCTARINGVVEKACQIKVTSDLEVETIEKESEHRILVKGTERAVAFRPELEILDIEIRPCTVGENSSDWTRLCEAINRNLQEKGSKADRVFQPKLEVLPVVSRLMKEKGGKARAIISEDQILELKEQDDKPVLMAAFDIGTTTVAGYLLDGKTGEQLATASALNTQTEYGADVIMRANYSLEHGADELSTCIRVLLKKLIRKLCTEASKEPEDIYQVSVVGNTCMHHLFLGIVPDSLVHAPYNPAISQGLTFPAEKFRLGIHPGGQLIALPVIAGFVGADTVACLLAVNLEDEKKMTLMIDIGTNGEIVLGNAKRRIACSTAAGPAFEGAKIACGMRGAEGAIEHAYLENGKLVCKVIGDGKPTGICGSGLIDIIAGLLDAGVIDESGRLLEGPRVVQIDENTKLAYLLASPAESGNGKPVYLSQKDIREVQLAKGAIAAGIALLAEQMGITLEEIEQVYIAGAFGNYMDPAGACRIGMLPGILKDRIIPVGNAAGEGAKLALLNKEELARAERLARHTEFLELAVLSEFQDQFVDELEFPEM</sequence>
<keyword evidence="3" id="KW-1185">Reference proteome</keyword>
<dbReference type="PANTHER" id="PTHR42895:SF2">
    <property type="entry name" value="IRON-SULFUR CLUSTER PROTEIN"/>
    <property type="match status" value="1"/>
</dbReference>
<dbReference type="Pfam" id="PF14574">
    <property type="entry name" value="RACo_C_ter"/>
    <property type="match status" value="1"/>
</dbReference>
<organism evidence="2 3">
    <name type="scientific">Blautia aquisgranensis</name>
    <dbReference type="NCBI Taxonomy" id="3133153"/>
    <lineage>
        <taxon>Bacteria</taxon>
        <taxon>Bacillati</taxon>
        <taxon>Bacillota</taxon>
        <taxon>Clostridia</taxon>
        <taxon>Lachnospirales</taxon>
        <taxon>Lachnospiraceae</taxon>
        <taxon>Blautia</taxon>
    </lineage>
</organism>
<dbReference type="PANTHER" id="PTHR42895">
    <property type="entry name" value="IRON-SULFUR CLUSTER-BINDING PROTEIN-RELATED"/>
    <property type="match status" value="1"/>
</dbReference>
<dbReference type="InterPro" id="IPR027980">
    <property type="entry name" value="RACo_C"/>
</dbReference>
<dbReference type="InterPro" id="IPR040506">
    <property type="entry name" value="RACo_linker"/>
</dbReference>
<dbReference type="InterPro" id="IPR042259">
    <property type="entry name" value="Raco-like_middle_sf"/>
</dbReference>
<evidence type="ECO:0000313" key="2">
    <source>
        <dbReference type="EMBL" id="MEQ2372018.1"/>
    </source>
</evidence>
<evidence type="ECO:0000259" key="1">
    <source>
        <dbReference type="PROSITE" id="PS51085"/>
    </source>
</evidence>
<dbReference type="Proteomes" id="UP001473063">
    <property type="component" value="Unassembled WGS sequence"/>
</dbReference>
<dbReference type="InterPro" id="IPR043129">
    <property type="entry name" value="ATPase_NBD"/>
</dbReference>
<reference evidence="2 3" key="1">
    <citation type="submission" date="2024-03" db="EMBL/GenBank/DDBJ databases">
        <title>Human intestinal bacterial collection.</title>
        <authorList>
            <person name="Pauvert C."/>
            <person name="Hitch T.C.A."/>
            <person name="Clavel T."/>
        </authorList>
    </citation>
    <scope>NUCLEOTIDE SEQUENCE [LARGE SCALE GENOMIC DNA]</scope>
    <source>
        <strain evidence="2 3">CLA-JM-H16</strain>
    </source>
</reference>
<comment type="caution">
    <text evidence="2">The sequence shown here is derived from an EMBL/GenBank/DDBJ whole genome shotgun (WGS) entry which is preliminary data.</text>
</comment>
<dbReference type="SUPFAM" id="SSF53067">
    <property type="entry name" value="Actin-like ATPase domain"/>
    <property type="match status" value="1"/>
</dbReference>
<gene>
    <name evidence="2" type="ORF">WMO28_13985</name>
</gene>
<dbReference type="Pfam" id="PF00111">
    <property type="entry name" value="Fer2"/>
    <property type="match status" value="1"/>
</dbReference>
<dbReference type="Gene3D" id="3.10.20.30">
    <property type="match status" value="1"/>
</dbReference>
<dbReference type="InterPro" id="IPR012675">
    <property type="entry name" value="Beta-grasp_dom_sf"/>
</dbReference>